<comment type="caution">
    <text evidence="15">Lacks conserved residue(s) required for the propagation of feature annotation.</text>
</comment>
<dbReference type="GO" id="GO:0005198">
    <property type="term" value="F:structural molecule activity"/>
    <property type="evidence" value="ECO:0007669"/>
    <property type="project" value="UniProtKB-UniRule"/>
</dbReference>
<evidence type="ECO:0000256" key="14">
    <source>
        <dbReference type="ARBA" id="ARBA00023296"/>
    </source>
</evidence>
<dbReference type="GO" id="GO:0046718">
    <property type="term" value="P:symbiont entry into host cell"/>
    <property type="evidence" value="ECO:0007669"/>
    <property type="project" value="UniProtKB-KW"/>
</dbReference>
<organism evidence="17">
    <name type="scientific">Phocoena spinipinnis papillomavirus</name>
    <name type="common">PsPV</name>
    <dbReference type="NCBI Taxonomy" id="82676"/>
    <lineage>
        <taxon>Viruses</taxon>
        <taxon>Monodnaviria</taxon>
        <taxon>Shotokuvirae</taxon>
        <taxon>Cossaviricota</taxon>
        <taxon>Papovaviricetes</taxon>
        <taxon>Zurhausenvirales</taxon>
        <taxon>Papillomaviridae</taxon>
        <taxon>Firstpapillomavirinae</taxon>
        <taxon>Omikronpapillomavirus</taxon>
    </lineage>
</organism>
<name>A0A2L1DGF8_PSPV</name>
<keyword evidence="6" id="KW-1040">Host Golgi apparatus</keyword>
<comment type="subcellular location">
    <subcellularLocation>
        <location evidence="15">Virion</location>
    </subcellularLocation>
    <subcellularLocation>
        <location evidence="15">Host nucleus</location>
    </subcellularLocation>
</comment>
<reference evidence="17" key="1">
    <citation type="submission" date="2018-02" db="EMBL/GenBank/DDBJ databases">
        <title>Complete genome sequencing of a novel type of Omikronpapillomavirus 1 in Indian River Lagoon bottlenose dolphins (Tursiops truncatus).</title>
        <authorList>
            <person name="Rodrigues T.C.S."/>
            <person name="Subramaniam K."/>
            <person name="Cortes-Hinojosa G."/>
            <person name="Wellehan J.F.X.Jr."/>
            <person name="Ng T.F.F."/>
            <person name="Delwart E."/>
            <person name="McCulloch S.D."/>
            <person name="Goldstein J.D."/>
            <person name="Schaefer A.M."/>
            <person name="Fair P.A."/>
            <person name="Reif J.S."/>
            <person name="Bossart G.D."/>
            <person name="Waltzek T.B."/>
        </authorList>
    </citation>
    <scope>NUCLEOTIDE SEQUENCE</scope>
    <source>
        <strain evidence="17">TtPV9</strain>
    </source>
</reference>
<evidence type="ECO:0000256" key="9">
    <source>
        <dbReference type="ARBA" id="ARBA00022952"/>
    </source>
</evidence>
<gene>
    <name evidence="15 17" type="primary">L2</name>
</gene>
<keyword evidence="1 15" id="KW-1163">Viral penetration into host nucleus</keyword>
<evidence type="ECO:0000256" key="12">
    <source>
        <dbReference type="ARBA" id="ARBA00023125"/>
    </source>
</evidence>
<keyword evidence="3 15" id="KW-0167">Capsid protein</keyword>
<keyword evidence="14 15" id="KW-1160">Virus entry into host cell</keyword>
<dbReference type="GO" id="GO:0003677">
    <property type="term" value="F:DNA binding"/>
    <property type="evidence" value="ECO:0007669"/>
    <property type="project" value="UniProtKB-UniRule"/>
</dbReference>
<evidence type="ECO:0000256" key="16">
    <source>
        <dbReference type="SAM" id="MobiDB-lite"/>
    </source>
</evidence>
<feature type="compositionally biased region" description="Polar residues" evidence="16">
    <location>
        <begin position="239"/>
        <end position="258"/>
    </location>
</feature>
<dbReference type="GO" id="GO:0075521">
    <property type="term" value="P:microtubule-dependent intracellular transport of viral material towards nucleus"/>
    <property type="evidence" value="ECO:0007669"/>
    <property type="project" value="UniProtKB-UniRule"/>
</dbReference>
<keyword evidence="8 15" id="KW-0426">Late protein</keyword>
<comment type="function">
    <text evidence="15">Minor protein of the capsid that localizes along the inner surface of the virion, within the central cavities beneath the L1 pentamers. Plays a role in capsid stabilization through interaction with the major capsid protein L1. Once the virion enters the host cell, L2 escorts the genomic DNA into the nucleus by promoting escape from the endosomal compartments and traffic through the host Golgi network. Mechanistically, the C-terminus of L2 possesses a cell-penetrating peptide that protudes from the host endosome, interacts with host cytoplasmic retromer cargo and thereby mediates the capsid delivery to the host trans-Golgi network. Plays a role through its interaction with host dynein in the intracellular microtubule-dependent transport of viral capsid toward the nucleus. Mediates the viral genome import into the nucleus through binding to host importins. Once within the nucleus, L2 localizes viral genomes to host PML bodies in order to activate early gene expression for establishment of infection. Later on, promotes late gene expression by interacting with the viral E2 protein and by inhibiting its transcriptional activation functions. During virion assembly, encapsidates the genome by direct interaction with the viral DNA.</text>
</comment>
<keyword evidence="5 15" id="KW-0945">Host-virus interaction</keyword>
<keyword evidence="2 15" id="KW-0597">Phosphoprotein</keyword>
<evidence type="ECO:0000256" key="10">
    <source>
        <dbReference type="ARBA" id="ARBA00023046"/>
    </source>
</evidence>
<feature type="region of interest" description="Disordered" evidence="16">
    <location>
        <begin position="238"/>
        <end position="261"/>
    </location>
</feature>
<dbReference type="GO" id="GO:0042025">
    <property type="term" value="C:host cell nucleus"/>
    <property type="evidence" value="ECO:0007669"/>
    <property type="project" value="UniProtKB-SubCell"/>
</dbReference>
<keyword evidence="7 15" id="KW-0946">Virion</keyword>
<evidence type="ECO:0000256" key="5">
    <source>
        <dbReference type="ARBA" id="ARBA00022581"/>
    </source>
</evidence>
<proteinExistence type="inferred from homology"/>
<evidence type="ECO:0000256" key="3">
    <source>
        <dbReference type="ARBA" id="ARBA00022561"/>
    </source>
</evidence>
<keyword evidence="11 15" id="KW-1176">Cytoplasmic inwards viral transport</keyword>
<keyword evidence="4 15" id="KW-1048">Host nucleus</keyword>
<evidence type="ECO:0000256" key="7">
    <source>
        <dbReference type="ARBA" id="ARBA00022844"/>
    </source>
</evidence>
<keyword evidence="9 15" id="KW-1177">Microtubular inwards viral transport</keyword>
<evidence type="ECO:0000256" key="11">
    <source>
        <dbReference type="ARBA" id="ARBA00023120"/>
    </source>
</evidence>
<dbReference type="HAMAP" id="MF_04003">
    <property type="entry name" value="PPV_L2"/>
    <property type="match status" value="1"/>
</dbReference>
<dbReference type="GO" id="GO:0043657">
    <property type="term" value="C:host cell"/>
    <property type="evidence" value="ECO:0007669"/>
    <property type="project" value="GOC"/>
</dbReference>
<dbReference type="Pfam" id="PF00513">
    <property type="entry name" value="Late_protein_L2"/>
    <property type="match status" value="1"/>
</dbReference>
<dbReference type="GO" id="GO:0075732">
    <property type="term" value="P:viral penetration into host nucleus"/>
    <property type="evidence" value="ECO:0007669"/>
    <property type="project" value="UniProtKB-KW"/>
</dbReference>
<evidence type="ECO:0000256" key="4">
    <source>
        <dbReference type="ARBA" id="ARBA00022562"/>
    </source>
</evidence>
<keyword evidence="12 15" id="KW-0238">DNA-binding</keyword>
<evidence type="ECO:0000256" key="1">
    <source>
        <dbReference type="ARBA" id="ARBA00022524"/>
    </source>
</evidence>
<comment type="PTM">
    <text evidence="15">Highly phosphorylated.</text>
</comment>
<protein>
    <recommendedName>
        <fullName evidence="15">Minor capsid protein L2</fullName>
    </recommendedName>
</protein>
<evidence type="ECO:0000313" key="17">
    <source>
        <dbReference type="EMBL" id="AVC68887.1"/>
    </source>
</evidence>
<dbReference type="GO" id="GO:0019028">
    <property type="term" value="C:viral capsid"/>
    <property type="evidence" value="ECO:0007669"/>
    <property type="project" value="UniProtKB-UniRule"/>
</dbReference>
<feature type="disulfide bond" evidence="15">
    <location>
        <begin position="19"/>
        <end position="25"/>
    </location>
</feature>
<keyword evidence="13 15" id="KW-1015">Disulfide bond</keyword>
<accession>A0A2L1DGF8</accession>
<evidence type="ECO:0000256" key="6">
    <source>
        <dbReference type="ARBA" id="ARBA00022812"/>
    </source>
</evidence>
<sequence length="552" mass="59663">MVRAKRTRRAAEGDLYAGCRAGQDCPDDIKRKFEQDTWADRFLKWFSSFIYLGNLGIGTGRGSGGSTGYVPLGGRGGARPGMGAQPSRPNIIVDNLGPTEIPVGGPVDAATPSVIVPSESTVVVEGTSTPHDEIPLVPLHPDVPPVTADHSVLDPYLHILPPPDSGGPAILDVSLDVAPINPHTGQPSFPSTSQEVLFPTVTLQPLDVSLLNVESSFAPDTLVNPHGGFEEIELHDFSGPQSPQLTSTPKTTSENGLQTIRGPYNRRTNVLRRFYHRLTQQVKVSKSEFLQNPSKLVTYDFENAAFQPDTTLEFSQPSEGFVKAPDIDFQDVGILHKPIYSVEGSHVRVSRFGVRQTIRTRVGTTIGAKVHFFTDISTISNVSESFPFSTNLGPDAIDPGIELQLFGEATGDTSITDAQNGGIVLQNGGLHDAEHSTSVINGSLHSEFSDSMLLDNYSDTFSNGHLSLMNSSKSRTIISTPQPAQPFRSFPESFGDLSVHYPVSTNNANEPSDAFVINVPSPPLIILLPPGTGPSFLLHPSLLKRKRKRVFY</sequence>
<evidence type="ECO:0000256" key="15">
    <source>
        <dbReference type="HAMAP-Rule" id="MF_04003"/>
    </source>
</evidence>
<evidence type="ECO:0000256" key="8">
    <source>
        <dbReference type="ARBA" id="ARBA00022921"/>
    </source>
</evidence>
<comment type="subunit">
    <text evidence="15">Interacts with major capsid protein L1. Interacts with E2; this interaction inhibits E2 transcriptional activity but not the DNA replication function E2. Interacts with host HSPA8; this interaction is required for L2 nuclear translocation. Interacts with host importins KPNB2 and KPNB3. Forms a complex with importin alpha2-beta1 heterodimers via interaction with the importin alpha2 adapter. Interacts with host DYNLT1; this interaction is essential for virus intracellular transport during entry. Interacts (via C-terminus) with host retromer subunits VPS35 AND VPS29.</text>
</comment>
<comment type="similarity">
    <text evidence="15">Belongs to the papillomaviridae L2 protein family.</text>
</comment>
<dbReference type="EMBL" id="MG905161">
    <property type="protein sequence ID" value="AVC68887.1"/>
    <property type="molecule type" value="Genomic_DNA"/>
</dbReference>
<organismHost>
    <name type="scientific">Phocoena spinipinnis</name>
    <name type="common">Burmeister's porpoise</name>
    <dbReference type="NCBI Taxonomy" id="27614"/>
</organismHost>
<evidence type="ECO:0000256" key="2">
    <source>
        <dbReference type="ARBA" id="ARBA00022553"/>
    </source>
</evidence>
<evidence type="ECO:0000256" key="13">
    <source>
        <dbReference type="ARBA" id="ARBA00023157"/>
    </source>
</evidence>
<dbReference type="InterPro" id="IPR000784">
    <property type="entry name" value="Late_L2"/>
</dbReference>
<keyword evidence="10" id="KW-1039">Host endosome</keyword>